<dbReference type="GO" id="GO:0042278">
    <property type="term" value="P:purine nucleoside metabolic process"/>
    <property type="evidence" value="ECO:0007669"/>
    <property type="project" value="TreeGrafter"/>
</dbReference>
<dbReference type="Proteomes" id="UP000694867">
    <property type="component" value="Unplaced"/>
</dbReference>
<dbReference type="AlphaFoldDB" id="A0AAJ7PB45"/>
<gene>
    <name evidence="3" type="primary">LOC100907877</name>
</gene>
<dbReference type="RefSeq" id="XP_018497708.1">
    <property type="nucleotide sequence ID" value="XM_018642192.1"/>
</dbReference>
<dbReference type="GO" id="GO:0006974">
    <property type="term" value="P:DNA damage response"/>
    <property type="evidence" value="ECO:0007669"/>
    <property type="project" value="TreeGrafter"/>
</dbReference>
<evidence type="ECO:0000259" key="1">
    <source>
        <dbReference type="PROSITE" id="PS51154"/>
    </source>
</evidence>
<dbReference type="GeneID" id="100907877"/>
<dbReference type="GO" id="GO:0140293">
    <property type="term" value="F:ADP-ribosylglutamate hydrolase activity"/>
    <property type="evidence" value="ECO:0007669"/>
    <property type="project" value="TreeGrafter"/>
</dbReference>
<sequence length="243" mass="26953">MEGVNIHSMCLEPKIAASRDKYLNMPPADRRTHYKCGKKYVVLEDLTDWPSYARQHRCGKKVETKWSADSLLNRKICIFEGDITTLEIDGIVNAANNRLLGGGGVDGAIHKAAGPQLLEECAALNGCATGDAKATGGYKLPAKYIIHTVGPIGENESKLHGCYLTCLETAKALRMRHIAFPCISTGVYGYPNKNAAHVALSTTREWLEKEENAKQVDRIIFCLFLPVDVKHYKELLNTYFPLE</sequence>
<dbReference type="Pfam" id="PF01661">
    <property type="entry name" value="Macro"/>
    <property type="match status" value="1"/>
</dbReference>
<feature type="domain" description="Macro" evidence="1">
    <location>
        <begin position="63"/>
        <end position="240"/>
    </location>
</feature>
<dbReference type="CDD" id="cd02908">
    <property type="entry name" value="Macro_OAADPr_deacetylase"/>
    <property type="match status" value="1"/>
</dbReference>
<keyword evidence="2" id="KW-1185">Reference proteome</keyword>
<dbReference type="PROSITE" id="PS51154">
    <property type="entry name" value="MACRO"/>
    <property type="match status" value="1"/>
</dbReference>
<dbReference type="InterPro" id="IPR043472">
    <property type="entry name" value="Macro_dom-like"/>
</dbReference>
<dbReference type="Gene3D" id="3.40.220.10">
    <property type="entry name" value="Leucine Aminopeptidase, subunit E, domain 1"/>
    <property type="match status" value="1"/>
</dbReference>
<dbReference type="PANTHER" id="PTHR11106">
    <property type="entry name" value="GANGLIOSIDE INDUCED DIFFERENTIATION ASSOCIATED PROTEIN 2-RELATED"/>
    <property type="match status" value="1"/>
</dbReference>
<dbReference type="SUPFAM" id="SSF52949">
    <property type="entry name" value="Macro domain-like"/>
    <property type="match status" value="1"/>
</dbReference>
<protein>
    <submittedName>
        <fullName evidence="3">Uncharacterized protein LOC100907877</fullName>
    </submittedName>
</protein>
<accession>A0AAJ7PB45</accession>
<dbReference type="PANTHER" id="PTHR11106:SF27">
    <property type="entry name" value="MACRO DOMAIN-CONTAINING PROTEIN"/>
    <property type="match status" value="1"/>
</dbReference>
<dbReference type="GO" id="GO:0140291">
    <property type="term" value="P:peptidyl-glutamate ADP-deribosylation"/>
    <property type="evidence" value="ECO:0007669"/>
    <property type="project" value="TreeGrafter"/>
</dbReference>
<dbReference type="InterPro" id="IPR002589">
    <property type="entry name" value="Macro_dom"/>
</dbReference>
<name>A0AAJ7PB45_9ACAR</name>
<dbReference type="GO" id="GO:0005654">
    <property type="term" value="C:nucleoplasm"/>
    <property type="evidence" value="ECO:0007669"/>
    <property type="project" value="TreeGrafter"/>
</dbReference>
<evidence type="ECO:0000313" key="3">
    <source>
        <dbReference type="RefSeq" id="XP_018497708.1"/>
    </source>
</evidence>
<organism evidence="2 3">
    <name type="scientific">Galendromus occidentalis</name>
    <name type="common">western predatory mite</name>
    <dbReference type="NCBI Taxonomy" id="34638"/>
    <lineage>
        <taxon>Eukaryota</taxon>
        <taxon>Metazoa</taxon>
        <taxon>Ecdysozoa</taxon>
        <taxon>Arthropoda</taxon>
        <taxon>Chelicerata</taxon>
        <taxon>Arachnida</taxon>
        <taxon>Acari</taxon>
        <taxon>Parasitiformes</taxon>
        <taxon>Mesostigmata</taxon>
        <taxon>Gamasina</taxon>
        <taxon>Phytoseioidea</taxon>
        <taxon>Phytoseiidae</taxon>
        <taxon>Typhlodrominae</taxon>
        <taxon>Galendromus</taxon>
    </lineage>
</organism>
<dbReference type="SMART" id="SM00506">
    <property type="entry name" value="A1pp"/>
    <property type="match status" value="1"/>
</dbReference>
<reference evidence="3" key="1">
    <citation type="submission" date="2025-08" db="UniProtKB">
        <authorList>
            <consortium name="RefSeq"/>
        </authorList>
    </citation>
    <scope>IDENTIFICATION</scope>
</reference>
<proteinExistence type="predicted"/>
<dbReference type="KEGG" id="goe:100907877"/>
<evidence type="ECO:0000313" key="2">
    <source>
        <dbReference type="Proteomes" id="UP000694867"/>
    </source>
</evidence>